<reference evidence="2" key="1">
    <citation type="journal article" date="2019" name="Int. J. Syst. Evol. Microbiol.">
        <title>The Global Catalogue of Microorganisms (GCM) 10K type strain sequencing project: providing services to taxonomists for standard genome sequencing and annotation.</title>
        <authorList>
            <consortium name="The Broad Institute Genomics Platform"/>
            <consortium name="The Broad Institute Genome Sequencing Center for Infectious Disease"/>
            <person name="Wu L."/>
            <person name="Ma J."/>
        </authorList>
    </citation>
    <scope>NUCLEOTIDE SEQUENCE [LARGE SCALE GENOMIC DNA]</scope>
    <source>
        <strain evidence="2">JCM 17923</strain>
    </source>
</reference>
<dbReference type="Proteomes" id="UP001501153">
    <property type="component" value="Unassembled WGS sequence"/>
</dbReference>
<name>A0ABP8ISM5_9BACT</name>
<proteinExistence type="predicted"/>
<accession>A0ABP8ISM5</accession>
<gene>
    <name evidence="1" type="ORF">GCM10023185_45680</name>
</gene>
<comment type="caution">
    <text evidence="1">The sequence shown here is derived from an EMBL/GenBank/DDBJ whole genome shotgun (WGS) entry which is preliminary data.</text>
</comment>
<evidence type="ECO:0000313" key="1">
    <source>
        <dbReference type="EMBL" id="GAA4370831.1"/>
    </source>
</evidence>
<sequence>MQGLATGVQLLQLGAVVCQLGFVVGGQLAFQLLALLAHYWQHVLLVISPDFGIEGTVPGAGNSGGGSQQTQECQG</sequence>
<keyword evidence="2" id="KW-1185">Reference proteome</keyword>
<evidence type="ECO:0000313" key="2">
    <source>
        <dbReference type="Proteomes" id="UP001501153"/>
    </source>
</evidence>
<protein>
    <submittedName>
        <fullName evidence="1">Uncharacterized protein</fullName>
    </submittedName>
</protein>
<organism evidence="1 2">
    <name type="scientific">Hymenobacter saemangeumensis</name>
    <dbReference type="NCBI Taxonomy" id="1084522"/>
    <lineage>
        <taxon>Bacteria</taxon>
        <taxon>Pseudomonadati</taxon>
        <taxon>Bacteroidota</taxon>
        <taxon>Cytophagia</taxon>
        <taxon>Cytophagales</taxon>
        <taxon>Hymenobacteraceae</taxon>
        <taxon>Hymenobacter</taxon>
    </lineage>
</organism>
<dbReference type="EMBL" id="BAABGZ010000082">
    <property type="protein sequence ID" value="GAA4370831.1"/>
    <property type="molecule type" value="Genomic_DNA"/>
</dbReference>